<dbReference type="EMBL" id="CAKMRJ010003702">
    <property type="protein sequence ID" value="CAH1434576.1"/>
    <property type="molecule type" value="Genomic_DNA"/>
</dbReference>
<dbReference type="GO" id="GO:0006974">
    <property type="term" value="P:DNA damage response"/>
    <property type="evidence" value="ECO:0007669"/>
    <property type="project" value="InterPro"/>
</dbReference>
<proteinExistence type="predicted"/>
<protein>
    <submittedName>
        <fullName evidence="1">Uncharacterized protein</fullName>
    </submittedName>
</protein>
<reference evidence="1 2" key="1">
    <citation type="submission" date="2022-01" db="EMBL/GenBank/DDBJ databases">
        <authorList>
            <person name="Xiong W."/>
            <person name="Schranz E."/>
        </authorList>
    </citation>
    <scope>NUCLEOTIDE SEQUENCE [LARGE SCALE GENOMIC DNA]</scope>
</reference>
<organism evidence="1 2">
    <name type="scientific">Lactuca virosa</name>
    <dbReference type="NCBI Taxonomy" id="75947"/>
    <lineage>
        <taxon>Eukaryota</taxon>
        <taxon>Viridiplantae</taxon>
        <taxon>Streptophyta</taxon>
        <taxon>Embryophyta</taxon>
        <taxon>Tracheophyta</taxon>
        <taxon>Spermatophyta</taxon>
        <taxon>Magnoliopsida</taxon>
        <taxon>eudicotyledons</taxon>
        <taxon>Gunneridae</taxon>
        <taxon>Pentapetalae</taxon>
        <taxon>asterids</taxon>
        <taxon>campanulids</taxon>
        <taxon>Asterales</taxon>
        <taxon>Asteraceae</taxon>
        <taxon>Cichorioideae</taxon>
        <taxon>Cichorieae</taxon>
        <taxon>Lactucinae</taxon>
        <taxon>Lactuca</taxon>
    </lineage>
</organism>
<accession>A0AAU9N9A2</accession>
<name>A0AAU9N9A2_9ASTR</name>
<gene>
    <name evidence="1" type="ORF">LVIROSA_LOCUS21086</name>
</gene>
<dbReference type="AlphaFoldDB" id="A0AAU9N9A2"/>
<keyword evidence="2" id="KW-1185">Reference proteome</keyword>
<comment type="caution">
    <text evidence="1">The sequence shown here is derived from an EMBL/GenBank/DDBJ whole genome shotgun (WGS) entry which is preliminary data.</text>
</comment>
<sequence length="272" mass="30012">MLIKKGRCRYGEVPVFETISQLLRKEAGVAVQKQTVDLLYLLLNCPSLMLMFCSSCKEEGTSSDIPTTSTETAPAFKGTGAILEGLADCLASRGNGAPKTLVLKLQRNAIIVVAFLASSGRRGFEFLLGRDPCSRRSNFLFLILQVLASEIDVEEASSSSSSKACDDFRERTLVIREALILLNRVASNPQYSTPVLRLLTNRRGDMACLTIDIATRLSRKPLNCLWHHQKSLDTISKQMRESEIPDLARIFKRRVFSFLGDPLPSASASASH</sequence>
<evidence type="ECO:0000313" key="1">
    <source>
        <dbReference type="EMBL" id="CAH1434576.1"/>
    </source>
</evidence>
<evidence type="ECO:0000313" key="2">
    <source>
        <dbReference type="Proteomes" id="UP001157418"/>
    </source>
</evidence>
<dbReference type="PANTHER" id="PTHR35761">
    <property type="entry name" value="ATR INTERACTING PROTEIN"/>
    <property type="match status" value="1"/>
</dbReference>
<dbReference type="Proteomes" id="UP001157418">
    <property type="component" value="Unassembled WGS sequence"/>
</dbReference>
<dbReference type="InterPro" id="IPR044952">
    <property type="entry name" value="SUV2"/>
</dbReference>
<dbReference type="PANTHER" id="PTHR35761:SF1">
    <property type="entry name" value="PROTEIN SENSITIVE TO UV 2"/>
    <property type="match status" value="1"/>
</dbReference>